<name>A0ACC4DCU0_PURLI</name>
<accession>A0ACC4DCU0</accession>
<gene>
    <name evidence="1" type="ORF">ACCO45_012065</name>
</gene>
<organism evidence="1 2">
    <name type="scientific">Purpureocillium lilacinum</name>
    <name type="common">Paecilomyces lilacinus</name>
    <dbReference type="NCBI Taxonomy" id="33203"/>
    <lineage>
        <taxon>Eukaryota</taxon>
        <taxon>Fungi</taxon>
        <taxon>Dikarya</taxon>
        <taxon>Ascomycota</taxon>
        <taxon>Pezizomycotina</taxon>
        <taxon>Sordariomycetes</taxon>
        <taxon>Hypocreomycetidae</taxon>
        <taxon>Hypocreales</taxon>
        <taxon>Ophiocordycipitaceae</taxon>
        <taxon>Purpureocillium</taxon>
    </lineage>
</organism>
<keyword evidence="2" id="KW-1185">Reference proteome</keyword>
<evidence type="ECO:0000313" key="1">
    <source>
        <dbReference type="EMBL" id="KAL3954109.1"/>
    </source>
</evidence>
<dbReference type="EMBL" id="JBGNUJ010000011">
    <property type="protein sequence ID" value="KAL3954109.1"/>
    <property type="molecule type" value="Genomic_DNA"/>
</dbReference>
<protein>
    <submittedName>
        <fullName evidence="1">Uncharacterized protein</fullName>
    </submittedName>
</protein>
<sequence>MLGNFICPTIAGIQAATFGWRWAYYTVGIALTALFILFLFFYEETKYVPATTGCAAMSGLADPGSETPGTPDFASHSPSDDKRQEQVCSLTTSPTYTATSRPPPPPNSYRQRMRFVTPSSESLWRNYLTPFKMAVFPHVLFAAVQCANVITFLVYLASVNSIVFSGPPYNFSTAGVGLMFVGPFIGNMIGSVYGGLLGDMVVVRLARKNNGVFEPEMRLYILILPAILVGAGLMVFGVAAHRGLHWIYPSIGAAMFSFGMGSIMDVACTVVIDTYQSVSAESLQDTRPDAALTNKRNRPPLRRLCLLFLSETQHAFGIPFGIVPWMKSAGLTKMFVAGGCVAIALSLLFIPLIVWGRRARVAFGPFYEKLVVENGGFGRA</sequence>
<proteinExistence type="predicted"/>
<evidence type="ECO:0000313" key="2">
    <source>
        <dbReference type="Proteomes" id="UP001638806"/>
    </source>
</evidence>
<dbReference type="Proteomes" id="UP001638806">
    <property type="component" value="Unassembled WGS sequence"/>
</dbReference>
<reference evidence="1" key="1">
    <citation type="submission" date="2024-12" db="EMBL/GenBank/DDBJ databases">
        <title>Comparative genomics and development of molecular markers within Purpureocillium lilacinum and among Purpureocillium species.</title>
        <authorList>
            <person name="Yeh Z.-Y."/>
            <person name="Ni N.-T."/>
            <person name="Lo P.-H."/>
            <person name="Mushyakhwo K."/>
            <person name="Lin C.-F."/>
            <person name="Nai Y.-S."/>
        </authorList>
    </citation>
    <scope>NUCLEOTIDE SEQUENCE</scope>
    <source>
        <strain evidence="1">NCHU-NPUST-175</strain>
    </source>
</reference>
<comment type="caution">
    <text evidence="1">The sequence shown here is derived from an EMBL/GenBank/DDBJ whole genome shotgun (WGS) entry which is preliminary data.</text>
</comment>